<evidence type="ECO:0000313" key="2">
    <source>
        <dbReference type="Proteomes" id="UP001482513"/>
    </source>
</evidence>
<dbReference type="Proteomes" id="UP001482513">
    <property type="component" value="Unassembled WGS sequence"/>
</dbReference>
<proteinExistence type="predicted"/>
<comment type="caution">
    <text evidence="1">The sequence shown here is derived from an EMBL/GenBank/DDBJ whole genome shotgun (WGS) entry which is preliminary data.</text>
</comment>
<dbReference type="InterPro" id="IPR029016">
    <property type="entry name" value="GAF-like_dom_sf"/>
</dbReference>
<protein>
    <submittedName>
        <fullName evidence="1">GAF domain-containing protein</fullName>
    </submittedName>
</protein>
<evidence type="ECO:0000313" key="1">
    <source>
        <dbReference type="EMBL" id="MEP0948860.1"/>
    </source>
</evidence>
<reference evidence="1 2" key="1">
    <citation type="submission" date="2022-04" db="EMBL/GenBank/DDBJ databases">
        <title>Positive selection, recombination, and allopatry shape intraspecific diversity of widespread and dominant cyanobacteria.</title>
        <authorList>
            <person name="Wei J."/>
            <person name="Shu W."/>
            <person name="Hu C."/>
        </authorList>
    </citation>
    <scope>NUCLEOTIDE SEQUENCE [LARGE SCALE GENOMIC DNA]</scope>
    <source>
        <strain evidence="1 2">DQ-A4</strain>
    </source>
</reference>
<accession>A0ABV0K8J2</accession>
<dbReference type="EMBL" id="JAMPKX010000009">
    <property type="protein sequence ID" value="MEP0948860.1"/>
    <property type="molecule type" value="Genomic_DNA"/>
</dbReference>
<dbReference type="SUPFAM" id="SSF55781">
    <property type="entry name" value="GAF domain-like"/>
    <property type="match status" value="1"/>
</dbReference>
<organism evidence="1 2">
    <name type="scientific">Leptolyngbya subtilissima DQ-A4</name>
    <dbReference type="NCBI Taxonomy" id="2933933"/>
    <lineage>
        <taxon>Bacteria</taxon>
        <taxon>Bacillati</taxon>
        <taxon>Cyanobacteriota</taxon>
        <taxon>Cyanophyceae</taxon>
        <taxon>Leptolyngbyales</taxon>
        <taxon>Leptolyngbyaceae</taxon>
        <taxon>Leptolyngbya group</taxon>
        <taxon>Leptolyngbya</taxon>
    </lineage>
</organism>
<dbReference type="RefSeq" id="WP_242021208.1">
    <property type="nucleotide sequence ID" value="NZ_JAMPKX010000009.1"/>
</dbReference>
<gene>
    <name evidence="1" type="ORF">NC992_18400</name>
</gene>
<keyword evidence="2" id="KW-1185">Reference proteome</keyword>
<sequence length="763" mass="85201">MANESSRCIDTDRIAAPEGGLLIDISYSLGDRDECGQEGETPDQMMAQPTLPWLELIQNYSHFAMAVVDVATAIGTPTPAYPVLFANRYFCRLSGICSEGRHLDLSFFDRLSAADQKGLREQFRRHFLNAVLRYAYGSDDLVSQRLLDEPLVVSLADSETGETRQIELRLRTATGGLQITAIAPELQACLADCWPVAPSREQVTTQLLSQEPAFRQLIAALKPGQYSASGQILIEGIDVTEQETSKALIELLVGHESVLGTRRFEQANELMKQLFSATDSFLLSAENSQAQLFTQLNQPEWQTANYAIAELQGSVFLRATDRREVVNVSDLSLDCTTACEAAMLNQGVRSLLLIPLVMRTARLGDSTAQMVGLVGLTSPRPYAFDQADCSRATTLIPALTAAMRHSVQDRFTNIHPSVRWRFEQEAERLSLGLPPAQIVFENVYPLYGISDIRGSSDERNRTIQKDLLTQFRLALAVVEAAGRAVNNALVGQLALDLADHIAWLEKGVTVDSEVTLLRYLQGEVEVHFAYFAQHSPEAEAAIAQYKAAIDPNHGCVYAARALYDETIGHINGLLRDTWTQWQQSMQAITPHYCDLEATDGIDHMIYTGRAIDPNFTEFQLKSLRYEQLRAVCDCARKGFLLKAAYDTDMTITHLVLVQGYTVDIVHDESTERLFDVRGTRDTRYEIVKKRIDKARDAEKGDRITQPGMLTVVYSTSEEWQEYERYLRYLHREGIVAGDIEQGTVEPLQGVSGLKFARVRVNPE</sequence>
<dbReference type="Gene3D" id="3.30.450.40">
    <property type="match status" value="1"/>
</dbReference>
<name>A0ABV0K8J2_9CYAN</name>